<name>A0A1B7TI53_9ASCO</name>
<evidence type="ECO:0000259" key="5">
    <source>
        <dbReference type="Pfam" id="PF08170"/>
    </source>
</evidence>
<evidence type="ECO:0000313" key="7">
    <source>
        <dbReference type="Proteomes" id="UP000092321"/>
    </source>
</evidence>
<reference evidence="7" key="1">
    <citation type="journal article" date="2016" name="Proc. Natl. Acad. Sci. U.S.A.">
        <title>Comparative genomics of biotechnologically important yeasts.</title>
        <authorList>
            <person name="Riley R."/>
            <person name="Haridas S."/>
            <person name="Wolfe K.H."/>
            <person name="Lopes M.R."/>
            <person name="Hittinger C.T."/>
            <person name="Goeker M."/>
            <person name="Salamov A.A."/>
            <person name="Wisecaver J.H."/>
            <person name="Long T.M."/>
            <person name="Calvey C.H."/>
            <person name="Aerts A.L."/>
            <person name="Barry K.W."/>
            <person name="Choi C."/>
            <person name="Clum A."/>
            <person name="Coughlan A.Y."/>
            <person name="Deshpande S."/>
            <person name="Douglass A.P."/>
            <person name="Hanson S.J."/>
            <person name="Klenk H.-P."/>
            <person name="LaButti K.M."/>
            <person name="Lapidus A."/>
            <person name="Lindquist E.A."/>
            <person name="Lipzen A.M."/>
            <person name="Meier-Kolthoff J.P."/>
            <person name="Ohm R.A."/>
            <person name="Otillar R.P."/>
            <person name="Pangilinan J.L."/>
            <person name="Peng Y."/>
            <person name="Rokas A."/>
            <person name="Rosa C.A."/>
            <person name="Scheuner C."/>
            <person name="Sibirny A.A."/>
            <person name="Slot J.C."/>
            <person name="Stielow J.B."/>
            <person name="Sun H."/>
            <person name="Kurtzman C.P."/>
            <person name="Blackwell M."/>
            <person name="Grigoriev I.V."/>
            <person name="Jeffries T.W."/>
        </authorList>
    </citation>
    <scope>NUCLEOTIDE SEQUENCE [LARGE SCALE GENOMIC DNA]</scope>
    <source>
        <strain evidence="7">NRRL Y-1626</strain>
    </source>
</reference>
<dbReference type="InterPro" id="IPR012590">
    <property type="entry name" value="POPLD_dom"/>
</dbReference>
<comment type="caution">
    <text evidence="6">The sequence shown here is derived from an EMBL/GenBank/DDBJ whole genome shotgun (WGS) entry which is preliminary data.</text>
</comment>
<dbReference type="AlphaFoldDB" id="A0A1B7TI53"/>
<gene>
    <name evidence="6" type="ORF">HANVADRAFT_55174</name>
</gene>
<feature type="domain" description="Pop1 N-terminal" evidence="4">
    <location>
        <begin position="3"/>
        <end position="140"/>
    </location>
</feature>
<dbReference type="GO" id="GO:0005655">
    <property type="term" value="C:nucleolar ribonuclease P complex"/>
    <property type="evidence" value="ECO:0007669"/>
    <property type="project" value="InterPro"/>
</dbReference>
<dbReference type="InterPro" id="IPR039182">
    <property type="entry name" value="Pop1"/>
</dbReference>
<dbReference type="Proteomes" id="UP000092321">
    <property type="component" value="Unassembled WGS sequence"/>
</dbReference>
<protein>
    <submittedName>
        <fullName evidence="6">Uncharacterized protein</fullName>
    </submittedName>
</protein>
<dbReference type="EMBL" id="LXPE01000004">
    <property type="protein sequence ID" value="OBA28432.1"/>
    <property type="molecule type" value="Genomic_DNA"/>
</dbReference>
<evidence type="ECO:0000256" key="1">
    <source>
        <dbReference type="ARBA" id="ARBA00004123"/>
    </source>
</evidence>
<dbReference type="PANTHER" id="PTHR22731:SF3">
    <property type="entry name" value="RIBONUCLEASES P_MRP PROTEIN SUBUNIT POP1"/>
    <property type="match status" value="1"/>
</dbReference>
<accession>A0A1B7TI53</accession>
<feature type="domain" description="POPLD" evidence="5">
    <location>
        <begin position="381"/>
        <end position="485"/>
    </location>
</feature>
<dbReference type="GO" id="GO:0001682">
    <property type="term" value="P:tRNA 5'-leader removal"/>
    <property type="evidence" value="ECO:0007669"/>
    <property type="project" value="InterPro"/>
</dbReference>
<evidence type="ECO:0000313" key="6">
    <source>
        <dbReference type="EMBL" id="OBA28432.1"/>
    </source>
</evidence>
<evidence type="ECO:0000256" key="3">
    <source>
        <dbReference type="ARBA" id="ARBA00023242"/>
    </source>
</evidence>
<dbReference type="Pfam" id="PF08170">
    <property type="entry name" value="POPLD"/>
    <property type="match status" value="1"/>
</dbReference>
<dbReference type="OrthoDB" id="442863at2759"/>
<keyword evidence="3" id="KW-0539">Nucleus</keyword>
<dbReference type="Pfam" id="PF06978">
    <property type="entry name" value="POP1_N"/>
    <property type="match status" value="1"/>
</dbReference>
<keyword evidence="2" id="KW-0819">tRNA processing</keyword>
<proteinExistence type="predicted"/>
<dbReference type="PANTHER" id="PTHR22731">
    <property type="entry name" value="RIBONUCLEASES P/MRP PROTEIN SUBUNIT POP1"/>
    <property type="match status" value="1"/>
</dbReference>
<evidence type="ECO:0000259" key="4">
    <source>
        <dbReference type="Pfam" id="PF06978"/>
    </source>
</evidence>
<organism evidence="6 7">
    <name type="scientific">Hanseniaspora valbyensis NRRL Y-1626</name>
    <dbReference type="NCBI Taxonomy" id="766949"/>
    <lineage>
        <taxon>Eukaryota</taxon>
        <taxon>Fungi</taxon>
        <taxon>Dikarya</taxon>
        <taxon>Ascomycota</taxon>
        <taxon>Saccharomycotina</taxon>
        <taxon>Saccharomycetes</taxon>
        <taxon>Saccharomycodales</taxon>
        <taxon>Saccharomycodaceae</taxon>
        <taxon>Hanseniaspora</taxon>
    </lineage>
</organism>
<dbReference type="InterPro" id="IPR009723">
    <property type="entry name" value="Pop1_N"/>
</dbReference>
<dbReference type="GO" id="GO:0000172">
    <property type="term" value="C:ribonuclease MRP complex"/>
    <property type="evidence" value="ECO:0007669"/>
    <property type="project" value="InterPro"/>
</dbReference>
<keyword evidence="7" id="KW-1185">Reference proteome</keyword>
<sequence>MKMSINLLKLLTRSKFMKRSIPAKIGKFNKQKNQLEALLNNKLGHIDLVGKNEVVKDTLKLNKSFKYYKRQQGNNGHKWLPSHIYNIKRCHMIKYHGFKVALKPTLKCYRMIYRNNGLNVRSAKTLIQDTCHLGKILITNNNKSTGLLNLLASKFDENTLKFSYKGVYVDGIYYGAINYMKWVEKDSKLLLIVDTAVYKKIIEKLLNLFAKEVEEDVLQIDDLTFALGTIKLVGATALNSLLKCIRSYCEEDGENNSFKDFFVLGSQVRDYKDIINNNFMIGLNIKDPRLVKYPHLPQYKKNEIPEVNADFISKWQNMNKYDTNKQLEMLLDNDNRYESYKNKLTIKQLHQKLSSSELNKQSESNIPMLVYKDNDMIANSFSIMLPYHWVMPLYYKLNQLTSTQLIGLNQVNQISYDNGEESLSKNCLMDVTTWQYNQYSYFTALGEREHWLRKNKNRRVNYDKLKVNYNGLTFGELGDPFRSDWKFLYELMNKGTTEVKEFLQNYNWNYDSNWMENFKTRFTLFKTCKNKDLIHLTLSKVELEDGSKGNIKSNARVFKIPKESLENKRKDYILNSDVLDLIGFISVGCYDLAEGESTGYAFYNLNDDKKEYYEDKFLIKNPGETIFRLVHKVK</sequence>
<evidence type="ECO:0000256" key="2">
    <source>
        <dbReference type="ARBA" id="ARBA00022694"/>
    </source>
</evidence>
<comment type="subcellular location">
    <subcellularLocation>
        <location evidence="1">Nucleus</location>
    </subcellularLocation>
</comment>